<evidence type="ECO:0000313" key="1">
    <source>
        <dbReference type="EMBL" id="KAF7823636.1"/>
    </source>
</evidence>
<comment type="caution">
    <text evidence="1">The sequence shown here is derived from an EMBL/GenBank/DDBJ whole genome shotgun (WGS) entry which is preliminary data.</text>
</comment>
<gene>
    <name evidence="1" type="ORF">G2W53_021780</name>
</gene>
<dbReference type="EMBL" id="JAAIUW010000007">
    <property type="protein sequence ID" value="KAF7823636.1"/>
    <property type="molecule type" value="Genomic_DNA"/>
</dbReference>
<dbReference type="Proteomes" id="UP000634136">
    <property type="component" value="Unassembled WGS sequence"/>
</dbReference>
<evidence type="ECO:0000313" key="2">
    <source>
        <dbReference type="Proteomes" id="UP000634136"/>
    </source>
</evidence>
<keyword evidence="2" id="KW-1185">Reference proteome</keyword>
<accession>A0A834TMD7</accession>
<dbReference type="AlphaFoldDB" id="A0A834TMD7"/>
<organism evidence="1 2">
    <name type="scientific">Senna tora</name>
    <dbReference type="NCBI Taxonomy" id="362788"/>
    <lineage>
        <taxon>Eukaryota</taxon>
        <taxon>Viridiplantae</taxon>
        <taxon>Streptophyta</taxon>
        <taxon>Embryophyta</taxon>
        <taxon>Tracheophyta</taxon>
        <taxon>Spermatophyta</taxon>
        <taxon>Magnoliopsida</taxon>
        <taxon>eudicotyledons</taxon>
        <taxon>Gunneridae</taxon>
        <taxon>Pentapetalae</taxon>
        <taxon>rosids</taxon>
        <taxon>fabids</taxon>
        <taxon>Fabales</taxon>
        <taxon>Fabaceae</taxon>
        <taxon>Caesalpinioideae</taxon>
        <taxon>Cassia clade</taxon>
        <taxon>Senna</taxon>
    </lineage>
</organism>
<name>A0A834TMD7_9FABA</name>
<proteinExistence type="predicted"/>
<sequence length="49" mass="5774">MYLHCRQPPYRTPATVVNFSSRYCLASPISIGVEEVVQRDVEWEWERCA</sequence>
<protein>
    <submittedName>
        <fullName evidence="1">Uncharacterized protein</fullName>
    </submittedName>
</protein>
<reference evidence="1" key="1">
    <citation type="submission" date="2020-09" db="EMBL/GenBank/DDBJ databases">
        <title>Genome-Enabled Discovery of Anthraquinone Biosynthesis in Senna tora.</title>
        <authorList>
            <person name="Kang S.-H."/>
            <person name="Pandey R.P."/>
            <person name="Lee C.-M."/>
            <person name="Sim J.-S."/>
            <person name="Jeong J.-T."/>
            <person name="Choi B.-S."/>
            <person name="Jung M."/>
            <person name="Ginzburg D."/>
            <person name="Zhao K."/>
            <person name="Won S.Y."/>
            <person name="Oh T.-J."/>
            <person name="Yu Y."/>
            <person name="Kim N.-H."/>
            <person name="Lee O.R."/>
            <person name="Lee T.-H."/>
            <person name="Bashyal P."/>
            <person name="Kim T.-S."/>
            <person name="Lee W.-H."/>
            <person name="Kawkins C."/>
            <person name="Kim C.-K."/>
            <person name="Kim J.S."/>
            <person name="Ahn B.O."/>
            <person name="Rhee S.Y."/>
            <person name="Sohng J.K."/>
        </authorList>
    </citation>
    <scope>NUCLEOTIDE SEQUENCE</scope>
    <source>
        <tissue evidence="1">Leaf</tissue>
    </source>
</reference>